<keyword evidence="12" id="KW-1185">Reference proteome</keyword>
<feature type="transmembrane region" description="Helical" evidence="10">
    <location>
        <begin position="92"/>
        <end position="114"/>
    </location>
</feature>
<reference evidence="11 12" key="1">
    <citation type="submission" date="2020-02" db="EMBL/GenBank/DDBJ databases">
        <title>Genome assembly of a novel Clostridium senegalense strain.</title>
        <authorList>
            <person name="Gupta T.B."/>
            <person name="Jauregui R."/>
            <person name="Maclean P."/>
            <person name="Nawarathana A."/>
            <person name="Brightwell G."/>
        </authorList>
    </citation>
    <scope>NUCLEOTIDE SEQUENCE [LARGE SCALE GENOMIC DNA]</scope>
    <source>
        <strain evidence="11 12">AGRFS4</strain>
    </source>
</reference>
<sequence length="441" mass="48750">MEATFTKKFTFIEFLRFVSPAIISMIFISLYTIVDGVFVSLLVGSDALASINITFPIINLIFGISIMFGTGGSALVAINLGENKLKKANEAFSLIFLVASIIGIILGLIGYIFIEDISVILGATDNLLPYCISYGKIISLFAPFFVVKSMLEFFVRTDGNFNFSLLLSIVGGIINIILDYVLIKYFNLGIAGAAIATSLGVFISTLMGFGYFFTKKSKLKFTKTKFNLTLIKNTMLNGSSEMVTELSTGFVTLLFNMLTLKYAGENGVAALTIILYTHFLLVSTYLGFSSGISPLISFNYGAKNEYKLKETFNYSKIFISISSIIIFLLSLILGKYIVRIFVPYSSPVFILAVHGLKLFSIAFLFVGINIFASAMFTAFSNGKVSSIISFARTFFFALVFGFILPYFLGIDGVWLSIPLSEIITTFISIHYIKKYKKQYTI</sequence>
<organism evidence="11 12">
    <name type="scientific">Clostridium senegalense</name>
    <dbReference type="NCBI Taxonomy" id="1465809"/>
    <lineage>
        <taxon>Bacteria</taxon>
        <taxon>Bacillati</taxon>
        <taxon>Bacillota</taxon>
        <taxon>Clostridia</taxon>
        <taxon>Eubacteriales</taxon>
        <taxon>Clostridiaceae</taxon>
        <taxon>Clostridium</taxon>
    </lineage>
</organism>
<keyword evidence="4" id="KW-0813">Transport</keyword>
<feature type="transmembrane region" description="Helical" evidence="10">
    <location>
        <begin position="414"/>
        <end position="432"/>
    </location>
</feature>
<feature type="transmembrane region" description="Helical" evidence="10">
    <location>
        <begin position="163"/>
        <end position="183"/>
    </location>
</feature>
<dbReference type="PANTHER" id="PTHR43823">
    <property type="entry name" value="SPORULATION PROTEIN YKVU"/>
    <property type="match status" value="1"/>
</dbReference>
<protein>
    <recommendedName>
        <fullName evidence="3">Multidrug export protein MepA</fullName>
    </recommendedName>
</protein>
<dbReference type="PIRSF" id="PIRSF006603">
    <property type="entry name" value="DinF"/>
    <property type="match status" value="1"/>
</dbReference>
<dbReference type="Pfam" id="PF01554">
    <property type="entry name" value="MatE"/>
    <property type="match status" value="2"/>
</dbReference>
<accession>A0A6M0H4C8</accession>
<feature type="transmembrane region" description="Helical" evidence="10">
    <location>
        <begin position="358"/>
        <end position="378"/>
    </location>
</feature>
<dbReference type="RefSeq" id="WP_199869563.1">
    <property type="nucleotide sequence ID" value="NZ_JAAGPU010000008.1"/>
</dbReference>
<evidence type="ECO:0000313" key="12">
    <source>
        <dbReference type="Proteomes" id="UP000481872"/>
    </source>
</evidence>
<feature type="transmembrane region" description="Helical" evidence="10">
    <location>
        <begin position="134"/>
        <end position="151"/>
    </location>
</feature>
<keyword evidence="6 10" id="KW-0812">Transmembrane</keyword>
<dbReference type="EMBL" id="JAAGPU010000008">
    <property type="protein sequence ID" value="NEU04472.1"/>
    <property type="molecule type" value="Genomic_DNA"/>
</dbReference>
<dbReference type="GO" id="GO:0046677">
    <property type="term" value="P:response to antibiotic"/>
    <property type="evidence" value="ECO:0007669"/>
    <property type="project" value="UniProtKB-KW"/>
</dbReference>
<feature type="transmembrane region" description="Helical" evidence="10">
    <location>
        <begin position="269"/>
        <end position="296"/>
    </location>
</feature>
<dbReference type="Proteomes" id="UP000481872">
    <property type="component" value="Unassembled WGS sequence"/>
</dbReference>
<comment type="caution">
    <text evidence="11">The sequence shown here is derived from an EMBL/GenBank/DDBJ whole genome shotgun (WGS) entry which is preliminary data.</text>
</comment>
<feature type="transmembrane region" description="Helical" evidence="10">
    <location>
        <begin position="189"/>
        <end position="213"/>
    </location>
</feature>
<name>A0A6M0H4C8_9CLOT</name>
<proteinExistence type="inferred from homology"/>
<evidence type="ECO:0000313" key="11">
    <source>
        <dbReference type="EMBL" id="NEU04472.1"/>
    </source>
</evidence>
<feature type="transmembrane region" description="Helical" evidence="10">
    <location>
        <begin position="390"/>
        <end position="408"/>
    </location>
</feature>
<keyword evidence="8 10" id="KW-0472">Membrane</keyword>
<evidence type="ECO:0000256" key="10">
    <source>
        <dbReference type="SAM" id="Phobius"/>
    </source>
</evidence>
<feature type="transmembrane region" description="Helical" evidence="10">
    <location>
        <begin position="55"/>
        <end position="80"/>
    </location>
</feature>
<evidence type="ECO:0000256" key="9">
    <source>
        <dbReference type="ARBA" id="ARBA00023251"/>
    </source>
</evidence>
<gene>
    <name evidence="11" type="ORF">G3M99_06285</name>
</gene>
<comment type="similarity">
    <text evidence="2">Belongs to the multi antimicrobial extrusion (MATE) (TC 2.A.66.1) family. MepA subfamily.</text>
</comment>
<evidence type="ECO:0000256" key="4">
    <source>
        <dbReference type="ARBA" id="ARBA00022448"/>
    </source>
</evidence>
<dbReference type="InterPro" id="IPR051327">
    <property type="entry name" value="MATE_MepA_subfamily"/>
</dbReference>
<keyword evidence="7 10" id="KW-1133">Transmembrane helix</keyword>
<dbReference type="GO" id="GO:0015297">
    <property type="term" value="F:antiporter activity"/>
    <property type="evidence" value="ECO:0007669"/>
    <property type="project" value="InterPro"/>
</dbReference>
<feature type="transmembrane region" description="Helical" evidence="10">
    <location>
        <begin position="21"/>
        <end position="43"/>
    </location>
</feature>
<keyword evidence="5" id="KW-1003">Cell membrane</keyword>
<feature type="transmembrane region" description="Helical" evidence="10">
    <location>
        <begin position="242"/>
        <end position="263"/>
    </location>
</feature>
<evidence type="ECO:0000256" key="1">
    <source>
        <dbReference type="ARBA" id="ARBA00004651"/>
    </source>
</evidence>
<dbReference type="GO" id="GO:0005886">
    <property type="term" value="C:plasma membrane"/>
    <property type="evidence" value="ECO:0007669"/>
    <property type="project" value="UniProtKB-SubCell"/>
</dbReference>
<evidence type="ECO:0000256" key="2">
    <source>
        <dbReference type="ARBA" id="ARBA00008417"/>
    </source>
</evidence>
<feature type="transmembrane region" description="Helical" evidence="10">
    <location>
        <begin position="317"/>
        <end position="338"/>
    </location>
</feature>
<dbReference type="InterPro" id="IPR045070">
    <property type="entry name" value="MATE_MepA-like"/>
</dbReference>
<dbReference type="PANTHER" id="PTHR43823:SF3">
    <property type="entry name" value="MULTIDRUG EXPORT PROTEIN MEPA"/>
    <property type="match status" value="1"/>
</dbReference>
<evidence type="ECO:0000256" key="5">
    <source>
        <dbReference type="ARBA" id="ARBA00022475"/>
    </source>
</evidence>
<dbReference type="GO" id="GO:0042910">
    <property type="term" value="F:xenobiotic transmembrane transporter activity"/>
    <property type="evidence" value="ECO:0007669"/>
    <property type="project" value="InterPro"/>
</dbReference>
<evidence type="ECO:0000256" key="6">
    <source>
        <dbReference type="ARBA" id="ARBA00022692"/>
    </source>
</evidence>
<dbReference type="CDD" id="cd13143">
    <property type="entry name" value="MATE_MepA_like"/>
    <property type="match status" value="1"/>
</dbReference>
<dbReference type="InterPro" id="IPR002528">
    <property type="entry name" value="MATE_fam"/>
</dbReference>
<dbReference type="NCBIfam" id="TIGR00797">
    <property type="entry name" value="matE"/>
    <property type="match status" value="1"/>
</dbReference>
<keyword evidence="9" id="KW-0046">Antibiotic resistance</keyword>
<dbReference type="InterPro" id="IPR048279">
    <property type="entry name" value="MdtK-like"/>
</dbReference>
<evidence type="ECO:0000256" key="8">
    <source>
        <dbReference type="ARBA" id="ARBA00023136"/>
    </source>
</evidence>
<comment type="subcellular location">
    <subcellularLocation>
        <location evidence="1">Cell membrane</location>
        <topology evidence="1">Multi-pass membrane protein</topology>
    </subcellularLocation>
</comment>
<dbReference type="AlphaFoldDB" id="A0A6M0H4C8"/>
<evidence type="ECO:0000256" key="3">
    <source>
        <dbReference type="ARBA" id="ARBA00022106"/>
    </source>
</evidence>
<evidence type="ECO:0000256" key="7">
    <source>
        <dbReference type="ARBA" id="ARBA00022989"/>
    </source>
</evidence>